<organism evidence="2 4">
    <name type="scientific">Salegentibacter salarius</name>
    <dbReference type="NCBI Taxonomy" id="435906"/>
    <lineage>
        <taxon>Bacteria</taxon>
        <taxon>Pseudomonadati</taxon>
        <taxon>Bacteroidota</taxon>
        <taxon>Flavobacteriia</taxon>
        <taxon>Flavobacteriales</taxon>
        <taxon>Flavobacteriaceae</taxon>
        <taxon>Salegentibacter</taxon>
    </lineage>
</organism>
<protein>
    <submittedName>
        <fullName evidence="2">Uncharacterized protein</fullName>
    </submittedName>
</protein>
<comment type="caution">
    <text evidence="2">The sequence shown here is derived from an EMBL/GenBank/DDBJ whole genome shotgun (WGS) entry which is preliminary data.</text>
</comment>
<dbReference type="EMBL" id="MJBR01000001">
    <property type="protein sequence ID" value="OEY73934.1"/>
    <property type="molecule type" value="Genomic_DNA"/>
</dbReference>
<evidence type="ECO:0000313" key="3">
    <source>
        <dbReference type="Proteomes" id="UP000176009"/>
    </source>
</evidence>
<dbReference type="Proteomes" id="UP000176009">
    <property type="component" value="Unassembled WGS sequence"/>
</dbReference>
<proteinExistence type="predicted"/>
<sequence>MITSVDGCTVHQYDLGETGRVEVRNFHDHLVIRVSKLGSNSWSQINFHFAENEERFPTNKKGKFLLGQMDYKNKYPQGTFYEEFKIPLSDVPREFMMVVYAEFGSGKNKSSAWAGGLSLNEADWSYFEYKVSDFPFYTGTDQIREIAISEALAVESGDEVRKIYANMMDEGVDKSQWYAYKPSIDEIIDDFNDPSRESQLGDYSTTYTLGSGECSDSVNLTLRID</sequence>
<dbReference type="EMBL" id="LKTR01000001">
    <property type="protein sequence ID" value="PKD22134.1"/>
    <property type="molecule type" value="Genomic_DNA"/>
</dbReference>
<reference evidence="2 4" key="1">
    <citation type="submission" date="2015-10" db="EMBL/GenBank/DDBJ databases">
        <title>Draft genome sequence of Salegentibacter salinarum KCTC 12975.</title>
        <authorList>
            <person name="Lin W."/>
            <person name="Zheng Q."/>
        </authorList>
    </citation>
    <scope>NUCLEOTIDE SEQUENCE [LARGE SCALE GENOMIC DNA]</scope>
    <source>
        <strain evidence="2 4">KCTC 12974</strain>
    </source>
</reference>
<dbReference type="Proteomes" id="UP000232533">
    <property type="component" value="Unassembled WGS sequence"/>
</dbReference>
<name>A0A2N0U570_9FLAO</name>
<dbReference type="RefSeq" id="WP_070052479.1">
    <property type="nucleotide sequence ID" value="NZ_FVZF01000001.1"/>
</dbReference>
<gene>
    <name evidence="2" type="ORF">APR40_00475</name>
    <name evidence="1" type="ORF">BHS39_00475</name>
</gene>
<evidence type="ECO:0000313" key="1">
    <source>
        <dbReference type="EMBL" id="OEY73934.1"/>
    </source>
</evidence>
<dbReference type="OrthoDB" id="1421626at2"/>
<dbReference type="AlphaFoldDB" id="A0A2N0U570"/>
<evidence type="ECO:0000313" key="2">
    <source>
        <dbReference type="EMBL" id="PKD22134.1"/>
    </source>
</evidence>
<keyword evidence="3" id="KW-1185">Reference proteome</keyword>
<evidence type="ECO:0000313" key="4">
    <source>
        <dbReference type="Proteomes" id="UP000232533"/>
    </source>
</evidence>
<reference evidence="1 3" key="2">
    <citation type="submission" date="2016-09" db="EMBL/GenBank/DDBJ databases">
        <title>Genome Sequence of Salegentibacter salarius,Isolated from a Marine Solar Saltern of the Yellow Sea in South Korea.</title>
        <authorList>
            <person name="Zheng Q."/>
            <person name="Liu Y."/>
        </authorList>
    </citation>
    <scope>NUCLEOTIDE SEQUENCE [LARGE SCALE GENOMIC DNA]</scope>
    <source>
        <strain evidence="1 3">KCTC 12974</strain>
    </source>
</reference>
<accession>A0A2N0U570</accession>